<protein>
    <submittedName>
        <fullName evidence="6">TetR family transcriptional regulator</fullName>
    </submittedName>
</protein>
<evidence type="ECO:0000313" key="6">
    <source>
        <dbReference type="EMBL" id="GGB02107.1"/>
    </source>
</evidence>
<dbReference type="Gene3D" id="1.10.357.10">
    <property type="entry name" value="Tetracycline Repressor, domain 2"/>
    <property type="match status" value="1"/>
</dbReference>
<dbReference type="Proteomes" id="UP000606922">
    <property type="component" value="Unassembled WGS sequence"/>
</dbReference>
<dbReference type="InterPro" id="IPR009057">
    <property type="entry name" value="Homeodomain-like_sf"/>
</dbReference>
<evidence type="ECO:0000256" key="2">
    <source>
        <dbReference type="ARBA" id="ARBA00023125"/>
    </source>
</evidence>
<keyword evidence="3" id="KW-0804">Transcription</keyword>
<evidence type="ECO:0000259" key="5">
    <source>
        <dbReference type="PROSITE" id="PS50977"/>
    </source>
</evidence>
<reference evidence="6" key="1">
    <citation type="journal article" date="2014" name="Int. J. Syst. Evol. Microbiol.">
        <title>Complete genome sequence of Corynebacterium casei LMG S-19264T (=DSM 44701T), isolated from a smear-ripened cheese.</title>
        <authorList>
            <consortium name="US DOE Joint Genome Institute (JGI-PGF)"/>
            <person name="Walter F."/>
            <person name="Albersmeier A."/>
            <person name="Kalinowski J."/>
            <person name="Ruckert C."/>
        </authorList>
    </citation>
    <scope>NUCLEOTIDE SEQUENCE</scope>
    <source>
        <strain evidence="6">CGMCC 1.12813</strain>
    </source>
</reference>
<feature type="DNA-binding region" description="H-T-H motif" evidence="4">
    <location>
        <begin position="28"/>
        <end position="47"/>
    </location>
</feature>
<dbReference type="PROSITE" id="PS50977">
    <property type="entry name" value="HTH_TETR_2"/>
    <property type="match status" value="1"/>
</dbReference>
<keyword evidence="7" id="KW-1185">Reference proteome</keyword>
<comment type="caution">
    <text evidence="6">The sequence shown here is derived from an EMBL/GenBank/DDBJ whole genome shotgun (WGS) entry which is preliminary data.</text>
</comment>
<dbReference type="PANTHER" id="PTHR30055:SF234">
    <property type="entry name" value="HTH-TYPE TRANSCRIPTIONAL REGULATOR BETI"/>
    <property type="match status" value="1"/>
</dbReference>
<dbReference type="SUPFAM" id="SSF46689">
    <property type="entry name" value="Homeodomain-like"/>
    <property type="match status" value="1"/>
</dbReference>
<dbReference type="InterPro" id="IPR041479">
    <property type="entry name" value="TetR_CgmR_C"/>
</dbReference>
<dbReference type="Pfam" id="PF17937">
    <property type="entry name" value="TetR_C_28"/>
    <property type="match status" value="1"/>
</dbReference>
<name>A0A916SKL1_9MICO</name>
<dbReference type="GO" id="GO:0000976">
    <property type="term" value="F:transcription cis-regulatory region binding"/>
    <property type="evidence" value="ECO:0007669"/>
    <property type="project" value="TreeGrafter"/>
</dbReference>
<gene>
    <name evidence="6" type="ORF">GCM10010979_15890</name>
</gene>
<evidence type="ECO:0000256" key="4">
    <source>
        <dbReference type="PROSITE-ProRule" id="PRU00335"/>
    </source>
</evidence>
<accession>A0A916SKL1</accession>
<evidence type="ECO:0000256" key="3">
    <source>
        <dbReference type="ARBA" id="ARBA00023163"/>
    </source>
</evidence>
<dbReference type="InterPro" id="IPR050109">
    <property type="entry name" value="HTH-type_TetR-like_transc_reg"/>
</dbReference>
<proteinExistence type="predicted"/>
<feature type="domain" description="HTH tetR-type" evidence="5">
    <location>
        <begin position="5"/>
        <end position="65"/>
    </location>
</feature>
<dbReference type="GO" id="GO:0003700">
    <property type="term" value="F:DNA-binding transcription factor activity"/>
    <property type="evidence" value="ECO:0007669"/>
    <property type="project" value="TreeGrafter"/>
</dbReference>
<keyword evidence="1" id="KW-0805">Transcription regulation</keyword>
<evidence type="ECO:0000256" key="1">
    <source>
        <dbReference type="ARBA" id="ARBA00023015"/>
    </source>
</evidence>
<evidence type="ECO:0000313" key="7">
    <source>
        <dbReference type="Proteomes" id="UP000606922"/>
    </source>
</evidence>
<dbReference type="PANTHER" id="PTHR30055">
    <property type="entry name" value="HTH-TYPE TRANSCRIPTIONAL REGULATOR RUTR"/>
    <property type="match status" value="1"/>
</dbReference>
<dbReference type="RefSeq" id="WP_188510104.1">
    <property type="nucleotide sequence ID" value="NZ_BMGB01000001.1"/>
</dbReference>
<dbReference type="Pfam" id="PF00440">
    <property type="entry name" value="TetR_N"/>
    <property type="match status" value="1"/>
</dbReference>
<dbReference type="AlphaFoldDB" id="A0A916SKL1"/>
<dbReference type="PRINTS" id="PR00455">
    <property type="entry name" value="HTHTETR"/>
</dbReference>
<sequence length="183" mass="19518">MVQKTSAKESVLDAFERVVIERGERAATLEAVAVEAGVSKGGLLYHFGAKKDLVEGLVARMDALAAADLEQLAAATDGIVSRFIRSSVVVGTPFDSTYIAMTRLAQSGLYPEANAALASVEHGWRTLIEEAVGDPAVARLVLLVGDGLYYNAALFPFDKLPTPRTELDDVIAAIEELARSRKA</sequence>
<dbReference type="EMBL" id="BMGB01000001">
    <property type="protein sequence ID" value="GGB02107.1"/>
    <property type="molecule type" value="Genomic_DNA"/>
</dbReference>
<reference evidence="6" key="2">
    <citation type="submission" date="2020-09" db="EMBL/GenBank/DDBJ databases">
        <authorList>
            <person name="Sun Q."/>
            <person name="Zhou Y."/>
        </authorList>
    </citation>
    <scope>NUCLEOTIDE SEQUENCE</scope>
    <source>
        <strain evidence="6">CGMCC 1.12813</strain>
    </source>
</reference>
<organism evidence="6 7">
    <name type="scientific">Conyzicola nivalis</name>
    <dbReference type="NCBI Taxonomy" id="1477021"/>
    <lineage>
        <taxon>Bacteria</taxon>
        <taxon>Bacillati</taxon>
        <taxon>Actinomycetota</taxon>
        <taxon>Actinomycetes</taxon>
        <taxon>Micrococcales</taxon>
        <taxon>Microbacteriaceae</taxon>
        <taxon>Conyzicola</taxon>
    </lineage>
</organism>
<keyword evidence="2 4" id="KW-0238">DNA-binding</keyword>
<dbReference type="InterPro" id="IPR001647">
    <property type="entry name" value="HTH_TetR"/>
</dbReference>